<dbReference type="AlphaFoldDB" id="A0A367LJN7"/>
<name>A0A367LJN7_9HYPO</name>
<reference evidence="2 3" key="1">
    <citation type="journal article" date="2015" name="BMC Genomics">
        <title>Insights from the genome of Ophiocordyceps polyrhachis-furcata to pathogenicity and host specificity in insect fungi.</title>
        <authorList>
            <person name="Wichadakul D."/>
            <person name="Kobmoo N."/>
            <person name="Ingsriswang S."/>
            <person name="Tangphatsornruang S."/>
            <person name="Chantasingh D."/>
            <person name="Luangsa-ard J.J."/>
            <person name="Eurwilaichitr L."/>
        </authorList>
    </citation>
    <scope>NUCLEOTIDE SEQUENCE [LARGE SCALE GENOMIC DNA]</scope>
    <source>
        <strain evidence="2 3">BCC 54312</strain>
    </source>
</reference>
<comment type="caution">
    <text evidence="2">The sequence shown here is derived from an EMBL/GenBank/DDBJ whole genome shotgun (WGS) entry which is preliminary data.</text>
</comment>
<gene>
    <name evidence="2" type="ORF">L249_6976</name>
</gene>
<accession>A0A367LJN7</accession>
<keyword evidence="3" id="KW-1185">Reference proteome</keyword>
<feature type="region of interest" description="Disordered" evidence="1">
    <location>
        <begin position="21"/>
        <end position="40"/>
    </location>
</feature>
<evidence type="ECO:0000313" key="3">
    <source>
        <dbReference type="Proteomes" id="UP000253664"/>
    </source>
</evidence>
<dbReference type="EMBL" id="LKCN02000003">
    <property type="protein sequence ID" value="RCI14631.1"/>
    <property type="molecule type" value="Genomic_DNA"/>
</dbReference>
<organism evidence="2 3">
    <name type="scientific">Ophiocordyceps polyrhachis-furcata BCC 54312</name>
    <dbReference type="NCBI Taxonomy" id="1330021"/>
    <lineage>
        <taxon>Eukaryota</taxon>
        <taxon>Fungi</taxon>
        <taxon>Dikarya</taxon>
        <taxon>Ascomycota</taxon>
        <taxon>Pezizomycotina</taxon>
        <taxon>Sordariomycetes</taxon>
        <taxon>Hypocreomycetidae</taxon>
        <taxon>Hypocreales</taxon>
        <taxon>Ophiocordycipitaceae</taxon>
        <taxon>Ophiocordyceps</taxon>
    </lineage>
</organism>
<evidence type="ECO:0000313" key="2">
    <source>
        <dbReference type="EMBL" id="RCI14631.1"/>
    </source>
</evidence>
<proteinExistence type="predicted"/>
<evidence type="ECO:0000256" key="1">
    <source>
        <dbReference type="SAM" id="MobiDB-lite"/>
    </source>
</evidence>
<dbReference type="Proteomes" id="UP000253664">
    <property type="component" value="Unassembled WGS sequence"/>
</dbReference>
<sequence>MAGKCKKLFFLPSLPARLPSHSNTINPPLQSVPHKQKQQGWIDKPIIKPVRLTPQVPASSCNAGCEEVLLTR</sequence>
<protein>
    <submittedName>
        <fullName evidence="2">Uncharacterized protein</fullName>
    </submittedName>
</protein>